<name>A0A938BPD3_9BACT</name>
<sequence length="202" mass="22238">MVPDVAHNNPWADTHPITVAHLLEHTTGFDDIHFVEIGKDDPDITLEQGLAFHPHSRVSRWPPGTHMSYANSGPPIAALALERIAGQKFEAYAGTQVFEPLGMLNSTFRFPADSHLLAKGYAADGKTSTRYDHILLRPSGALNTSALDMSRYLRMMINRGRLDGRQLLRPETIARMERPATTLAARAGHQFGYGLGNEASIV</sequence>
<keyword evidence="2" id="KW-0378">Hydrolase</keyword>
<dbReference type="EMBL" id="VGJX01000823">
    <property type="protein sequence ID" value="MBM3276019.1"/>
    <property type="molecule type" value="Genomic_DNA"/>
</dbReference>
<dbReference type="GO" id="GO:0016787">
    <property type="term" value="F:hydrolase activity"/>
    <property type="evidence" value="ECO:0007669"/>
    <property type="project" value="UniProtKB-KW"/>
</dbReference>
<evidence type="ECO:0000259" key="1">
    <source>
        <dbReference type="Pfam" id="PF00144"/>
    </source>
</evidence>
<dbReference type="AlphaFoldDB" id="A0A938BPD3"/>
<feature type="domain" description="Beta-lactamase-related" evidence="1">
    <location>
        <begin position="12"/>
        <end position="197"/>
    </location>
</feature>
<accession>A0A938BPD3</accession>
<evidence type="ECO:0000313" key="3">
    <source>
        <dbReference type="Proteomes" id="UP000703893"/>
    </source>
</evidence>
<dbReference type="InterPro" id="IPR001466">
    <property type="entry name" value="Beta-lactam-related"/>
</dbReference>
<dbReference type="Proteomes" id="UP000703893">
    <property type="component" value="Unassembled WGS sequence"/>
</dbReference>
<dbReference type="PANTHER" id="PTHR43283">
    <property type="entry name" value="BETA-LACTAMASE-RELATED"/>
    <property type="match status" value="1"/>
</dbReference>
<proteinExistence type="predicted"/>
<comment type="caution">
    <text evidence="2">The sequence shown here is derived from an EMBL/GenBank/DDBJ whole genome shotgun (WGS) entry which is preliminary data.</text>
</comment>
<dbReference type="Pfam" id="PF00144">
    <property type="entry name" value="Beta-lactamase"/>
    <property type="match status" value="1"/>
</dbReference>
<organism evidence="2 3">
    <name type="scientific">Candidatus Tanganyikabacteria bacterium</name>
    <dbReference type="NCBI Taxonomy" id="2961651"/>
    <lineage>
        <taxon>Bacteria</taxon>
        <taxon>Bacillati</taxon>
        <taxon>Candidatus Sericytochromatia</taxon>
        <taxon>Candidatus Tanganyikabacteria</taxon>
    </lineage>
</organism>
<feature type="non-terminal residue" evidence="2">
    <location>
        <position position="202"/>
    </location>
</feature>
<dbReference type="InterPro" id="IPR050789">
    <property type="entry name" value="Diverse_Enzym_Activities"/>
</dbReference>
<gene>
    <name evidence="2" type="ORF">FJZ00_12770</name>
</gene>
<protein>
    <submittedName>
        <fullName evidence="2">Serine hydrolase</fullName>
    </submittedName>
</protein>
<dbReference type="Gene3D" id="3.40.710.10">
    <property type="entry name" value="DD-peptidase/beta-lactamase superfamily"/>
    <property type="match status" value="1"/>
</dbReference>
<reference evidence="2 3" key="1">
    <citation type="submission" date="2019-03" db="EMBL/GenBank/DDBJ databases">
        <title>Lake Tanganyika Metagenome-Assembled Genomes (MAGs).</title>
        <authorList>
            <person name="Tran P."/>
        </authorList>
    </citation>
    <scope>NUCLEOTIDE SEQUENCE [LARGE SCALE GENOMIC DNA]</scope>
    <source>
        <strain evidence="2">K_DeepCast_65m_m2_236</strain>
    </source>
</reference>
<evidence type="ECO:0000313" key="2">
    <source>
        <dbReference type="EMBL" id="MBM3276019.1"/>
    </source>
</evidence>
<dbReference type="SUPFAM" id="SSF56601">
    <property type="entry name" value="beta-lactamase/transpeptidase-like"/>
    <property type="match status" value="1"/>
</dbReference>
<dbReference type="InterPro" id="IPR012338">
    <property type="entry name" value="Beta-lactam/transpept-like"/>
</dbReference>